<keyword evidence="1" id="KW-0812">Transmembrane</keyword>
<evidence type="ECO:0008006" key="4">
    <source>
        <dbReference type="Google" id="ProtNLM"/>
    </source>
</evidence>
<name>A0ABU8H9A0_9BACI</name>
<evidence type="ECO:0000313" key="2">
    <source>
        <dbReference type="EMBL" id="MEI5905853.1"/>
    </source>
</evidence>
<feature type="transmembrane region" description="Helical" evidence="1">
    <location>
        <begin position="7"/>
        <end position="26"/>
    </location>
</feature>
<keyword evidence="3" id="KW-1185">Reference proteome</keyword>
<evidence type="ECO:0000256" key="1">
    <source>
        <dbReference type="SAM" id="Phobius"/>
    </source>
</evidence>
<keyword evidence="1" id="KW-0472">Membrane</keyword>
<proteinExistence type="predicted"/>
<sequence length="292" mass="33680">MKSKTKKVLFVVLATFILIILYLMIYQPKAKESIIFFPIDENARFLSADTLLTFEGKKKKNHYQTDWKITSKLDQEAYLRQDIGFLYINGRLHGMMNEWTQKTDQIVEEKGLKGKESSLLQGISFHYAEIHQNEDEITSAQRMSSDSLYVIDSNFSQLNSFREPENASEKEWKIILDKVTNQQMDFALEKGLQQSGLNLDQYDTYLLTEMTQFNDKPIPPFTIEQTAKIIGNLWEGLYKNYFLGLKKEDGTNVNALGSTIPLILVSKDQSHLYVLIITHSNEAITLKQIISI</sequence>
<accession>A0ABU8H9A0</accession>
<dbReference type="EMBL" id="JBBAXC010000001">
    <property type="protein sequence ID" value="MEI5905853.1"/>
    <property type="molecule type" value="Genomic_DNA"/>
</dbReference>
<keyword evidence="1" id="KW-1133">Transmembrane helix</keyword>
<protein>
    <recommendedName>
        <fullName evidence="4">DUF3919 family protein</fullName>
    </recommendedName>
</protein>
<gene>
    <name evidence="2" type="ORF">WAK64_02070</name>
</gene>
<evidence type="ECO:0000313" key="3">
    <source>
        <dbReference type="Proteomes" id="UP001312865"/>
    </source>
</evidence>
<organism evidence="2 3">
    <name type="scientific">Bacillus spongiae</name>
    <dbReference type="NCBI Taxonomy" id="2683610"/>
    <lineage>
        <taxon>Bacteria</taxon>
        <taxon>Bacillati</taxon>
        <taxon>Bacillota</taxon>
        <taxon>Bacilli</taxon>
        <taxon>Bacillales</taxon>
        <taxon>Bacillaceae</taxon>
        <taxon>Bacillus</taxon>
    </lineage>
</organism>
<comment type="caution">
    <text evidence="2">The sequence shown here is derived from an EMBL/GenBank/DDBJ whole genome shotgun (WGS) entry which is preliminary data.</text>
</comment>
<dbReference type="Proteomes" id="UP001312865">
    <property type="component" value="Unassembled WGS sequence"/>
</dbReference>
<reference evidence="2 3" key="1">
    <citation type="journal article" date="2018" name="J. Microbiol.">
        <title>Bacillus spongiae sp. nov., isolated from sponge of Jeju Island.</title>
        <authorList>
            <person name="Lee G.E."/>
            <person name="Im W.T."/>
            <person name="Park J.S."/>
        </authorList>
    </citation>
    <scope>NUCLEOTIDE SEQUENCE [LARGE SCALE GENOMIC DNA]</scope>
    <source>
        <strain evidence="2 3">135PIL107-10</strain>
    </source>
</reference>
<dbReference type="RefSeq" id="WP_336585256.1">
    <property type="nucleotide sequence ID" value="NZ_JBBAXC010000001.1"/>
</dbReference>